<proteinExistence type="predicted"/>
<dbReference type="InterPro" id="IPR025659">
    <property type="entry name" value="Tubby-like_C"/>
</dbReference>
<accession>A0A0F9P4Q3</accession>
<reference evidence="1" key="1">
    <citation type="journal article" date="2015" name="Nature">
        <title>Complex archaea that bridge the gap between prokaryotes and eukaryotes.</title>
        <authorList>
            <person name="Spang A."/>
            <person name="Saw J.H."/>
            <person name="Jorgensen S.L."/>
            <person name="Zaremba-Niedzwiedzka K."/>
            <person name="Martijn J."/>
            <person name="Lind A.E."/>
            <person name="van Eijk R."/>
            <person name="Schleper C."/>
            <person name="Guy L."/>
            <person name="Ettema T.J."/>
        </authorList>
    </citation>
    <scope>NUCLEOTIDE SEQUENCE</scope>
</reference>
<dbReference type="SUPFAM" id="SSF54518">
    <property type="entry name" value="Tubby C-terminal domain-like"/>
    <property type="match status" value="1"/>
</dbReference>
<sequence>MQIDELVKQPLMFRRKVFKLAGNKISIFDQQENLVLFVKQKAFKLKEDIRVYSDESLNQEMLSINARQIIDFRAAYDVVDPSTQEKVGALRRKGFSSMIRDSWELLDKDDNLIGKVEEDSMALALVRRLLSNLVPQNYNFTAGGNAVASLKQRFNPFIFKADFSVHNGGGGIDPRLALAGAVLLMTIEGRQE</sequence>
<name>A0A0F9P4Q3_9ZZZZ</name>
<dbReference type="AlphaFoldDB" id="A0A0F9P4Q3"/>
<organism evidence="1">
    <name type="scientific">marine sediment metagenome</name>
    <dbReference type="NCBI Taxonomy" id="412755"/>
    <lineage>
        <taxon>unclassified sequences</taxon>
        <taxon>metagenomes</taxon>
        <taxon>ecological metagenomes</taxon>
    </lineage>
</organism>
<dbReference type="InterPro" id="IPR007612">
    <property type="entry name" value="LOR"/>
</dbReference>
<dbReference type="Pfam" id="PF04525">
    <property type="entry name" value="LOR"/>
    <property type="match status" value="1"/>
</dbReference>
<dbReference type="EMBL" id="LAZR01005929">
    <property type="protein sequence ID" value="KKM96055.1"/>
    <property type="molecule type" value="Genomic_DNA"/>
</dbReference>
<evidence type="ECO:0000313" key="1">
    <source>
        <dbReference type="EMBL" id="KKM96055.1"/>
    </source>
</evidence>
<comment type="caution">
    <text evidence="1">The sequence shown here is derived from an EMBL/GenBank/DDBJ whole genome shotgun (WGS) entry which is preliminary data.</text>
</comment>
<protein>
    <submittedName>
        <fullName evidence="1">Uncharacterized protein</fullName>
    </submittedName>
</protein>
<gene>
    <name evidence="1" type="ORF">LCGC14_1181970</name>
</gene>